<keyword evidence="11" id="KW-1185">Reference proteome</keyword>
<dbReference type="Gene3D" id="3.30.450.40">
    <property type="match status" value="1"/>
</dbReference>
<dbReference type="FunFam" id="3.30.70.270:FF:000001">
    <property type="entry name" value="Diguanylate cyclase domain protein"/>
    <property type="match status" value="1"/>
</dbReference>
<dbReference type="SUPFAM" id="SSF158472">
    <property type="entry name" value="HAMP domain-like"/>
    <property type="match status" value="1"/>
</dbReference>
<evidence type="ECO:0000259" key="6">
    <source>
        <dbReference type="PROSITE" id="PS50112"/>
    </source>
</evidence>
<feature type="domain" description="PAC" evidence="7">
    <location>
        <begin position="479"/>
        <end position="529"/>
    </location>
</feature>
<dbReference type="PROSITE" id="PS50112">
    <property type="entry name" value="PAS"/>
    <property type="match status" value="1"/>
</dbReference>
<dbReference type="SUPFAM" id="SSF55073">
    <property type="entry name" value="Nucleotide cyclase"/>
    <property type="match status" value="1"/>
</dbReference>
<organism evidence="10 11">
    <name type="scientific">Leucothrix pacifica</name>
    <dbReference type="NCBI Taxonomy" id="1247513"/>
    <lineage>
        <taxon>Bacteria</taxon>
        <taxon>Pseudomonadati</taxon>
        <taxon>Pseudomonadota</taxon>
        <taxon>Gammaproteobacteria</taxon>
        <taxon>Thiotrichales</taxon>
        <taxon>Thiotrichaceae</taxon>
        <taxon>Leucothrix</taxon>
    </lineage>
</organism>
<evidence type="ECO:0000313" key="11">
    <source>
        <dbReference type="Proteomes" id="UP000245539"/>
    </source>
</evidence>
<name>A0A317CL07_9GAMM</name>
<evidence type="ECO:0000259" key="8">
    <source>
        <dbReference type="PROSITE" id="PS50885"/>
    </source>
</evidence>
<evidence type="ECO:0000313" key="10">
    <source>
        <dbReference type="EMBL" id="PWQ98867.1"/>
    </source>
</evidence>
<feature type="domain" description="PAS" evidence="6">
    <location>
        <begin position="401"/>
        <end position="471"/>
    </location>
</feature>
<keyword evidence="5" id="KW-0472">Membrane</keyword>
<evidence type="ECO:0000256" key="3">
    <source>
        <dbReference type="ARBA" id="ARBA00034247"/>
    </source>
</evidence>
<feature type="domain" description="GGDEF" evidence="9">
    <location>
        <begin position="576"/>
        <end position="713"/>
    </location>
</feature>
<keyword evidence="5" id="KW-0812">Transmembrane</keyword>
<dbReference type="GO" id="GO:0005886">
    <property type="term" value="C:plasma membrane"/>
    <property type="evidence" value="ECO:0007669"/>
    <property type="project" value="TreeGrafter"/>
</dbReference>
<gene>
    <name evidence="10" type="ORF">DKW60_07425</name>
</gene>
<dbReference type="SMART" id="SM00267">
    <property type="entry name" value="GGDEF"/>
    <property type="match status" value="1"/>
</dbReference>
<dbReference type="Proteomes" id="UP000245539">
    <property type="component" value="Unassembled WGS sequence"/>
</dbReference>
<dbReference type="InterPro" id="IPR003660">
    <property type="entry name" value="HAMP_dom"/>
</dbReference>
<dbReference type="Gene3D" id="1.10.8.500">
    <property type="entry name" value="HAMP domain in histidine kinase"/>
    <property type="match status" value="1"/>
</dbReference>
<proteinExistence type="predicted"/>
<dbReference type="SMART" id="SM00304">
    <property type="entry name" value="HAMP"/>
    <property type="match status" value="1"/>
</dbReference>
<dbReference type="SUPFAM" id="SSF55781">
    <property type="entry name" value="GAF domain-like"/>
    <property type="match status" value="1"/>
</dbReference>
<reference evidence="10 11" key="1">
    <citation type="submission" date="2018-05" db="EMBL/GenBank/DDBJ databases">
        <title>Leucothrix arctica sp. nov., isolated from Arctic seawater.</title>
        <authorList>
            <person name="Choi A."/>
            <person name="Baek K."/>
        </authorList>
    </citation>
    <scope>NUCLEOTIDE SEQUENCE [LARGE SCALE GENOMIC DNA]</scope>
    <source>
        <strain evidence="10 11">JCM 18388</strain>
    </source>
</reference>
<evidence type="ECO:0000256" key="4">
    <source>
        <dbReference type="SAM" id="Coils"/>
    </source>
</evidence>
<dbReference type="InterPro" id="IPR029787">
    <property type="entry name" value="Nucleotide_cyclase"/>
</dbReference>
<dbReference type="InterPro" id="IPR035965">
    <property type="entry name" value="PAS-like_dom_sf"/>
</dbReference>
<dbReference type="InterPro" id="IPR043128">
    <property type="entry name" value="Rev_trsase/Diguanyl_cyclase"/>
</dbReference>
<dbReference type="PROSITE" id="PS50887">
    <property type="entry name" value="GGDEF"/>
    <property type="match status" value="1"/>
</dbReference>
<dbReference type="EMBL" id="QGKM01000014">
    <property type="protein sequence ID" value="PWQ98867.1"/>
    <property type="molecule type" value="Genomic_DNA"/>
</dbReference>
<dbReference type="NCBIfam" id="TIGR00229">
    <property type="entry name" value="sensory_box"/>
    <property type="match status" value="1"/>
</dbReference>
<evidence type="ECO:0000256" key="2">
    <source>
        <dbReference type="ARBA" id="ARBA00012528"/>
    </source>
</evidence>
<dbReference type="Gene3D" id="3.30.450.20">
    <property type="entry name" value="PAS domain"/>
    <property type="match status" value="1"/>
</dbReference>
<sequence length="726" mass="82440">MNLRLKLILPFALLLAAVYAYSSLYMIPSYIDLAKSKQLEQESTYVDLLSTALLPDLLESDLANVYSTLDTVLSERKHWYSLSLFNVDKVRIYPLSDRYIPKDAVLESLDRDVIFNGKFYTSIKLQLDINHQIQEEVAYIAKIQNSVMIVLFLTFLAMSVFLDILIRKPMVKLAKLADRIARGDYQSKPVIHTKDEVGKLGQSLEAMQLKIHERDQEMNHYSNIQDTIRFIQSKFISEQEATHVFLELQRKILKLTHCTAGLIGELILDDKQQPYLSPLSTDNKLHLYSGSTVIKIADDNYEQYNQADTLMSKLMSTGKPLIDNGPDIQMERLGFPVESDEAVKNFLGLPLYTGYQFVGVLCLINNKTSFDRSIFNDLDVLLQTLAQLIVAYRERKTLIDNEARLRMVVDNAVEGIISTDEKGTITSFNSAAERIFGYSQNQMIGANVISLIPEHNHTGHIEAVKFLLDSNLNIRQVNNELETDGLHRNGKLIPLELSISKVVTQQGMQYTGIVRDITERKQHEEELSRAYSELQLAHEQLEEQNRRDALTGLANRRHLDEALQLEWKRAERQADSPLSIILCDIDYFKPYNDTYGHLEGDECLRQVALAIKNSFTCEVDLVARYGGEEFMVVLPNTPGDSATRQAEKMRKNIWALALEHKSSKVAARVSISAGVYTVTTTKHLSLNQCINFADESLYQAKAAGRNQVMHYDAINAEMSAPEQDII</sequence>
<comment type="caution">
    <text evidence="10">The sequence shown here is derived from an EMBL/GenBank/DDBJ whole genome shotgun (WGS) entry which is preliminary data.</text>
</comment>
<evidence type="ECO:0000259" key="9">
    <source>
        <dbReference type="PROSITE" id="PS50887"/>
    </source>
</evidence>
<dbReference type="Pfam" id="PF00989">
    <property type="entry name" value="PAS"/>
    <property type="match status" value="1"/>
</dbReference>
<dbReference type="Pfam" id="PF00990">
    <property type="entry name" value="GGDEF"/>
    <property type="match status" value="1"/>
</dbReference>
<dbReference type="InterPro" id="IPR013767">
    <property type="entry name" value="PAS_fold"/>
</dbReference>
<dbReference type="GO" id="GO:1902201">
    <property type="term" value="P:negative regulation of bacterial-type flagellum-dependent cell motility"/>
    <property type="evidence" value="ECO:0007669"/>
    <property type="project" value="TreeGrafter"/>
</dbReference>
<comment type="cofactor">
    <cofactor evidence="1">
        <name>Mg(2+)</name>
        <dbReference type="ChEBI" id="CHEBI:18420"/>
    </cofactor>
</comment>
<dbReference type="RefSeq" id="WP_109837029.1">
    <property type="nucleotide sequence ID" value="NZ_QGKM01000014.1"/>
</dbReference>
<dbReference type="InterPro" id="IPR000014">
    <property type="entry name" value="PAS"/>
</dbReference>
<dbReference type="InterPro" id="IPR029016">
    <property type="entry name" value="GAF-like_dom_sf"/>
</dbReference>
<accession>A0A317CL07</accession>
<dbReference type="GO" id="GO:0006355">
    <property type="term" value="P:regulation of DNA-templated transcription"/>
    <property type="evidence" value="ECO:0007669"/>
    <property type="project" value="InterPro"/>
</dbReference>
<dbReference type="AlphaFoldDB" id="A0A317CL07"/>
<evidence type="ECO:0000256" key="5">
    <source>
        <dbReference type="SAM" id="Phobius"/>
    </source>
</evidence>
<dbReference type="PROSITE" id="PS50885">
    <property type="entry name" value="HAMP"/>
    <property type="match status" value="1"/>
</dbReference>
<dbReference type="GO" id="GO:0052621">
    <property type="term" value="F:diguanylate cyclase activity"/>
    <property type="evidence" value="ECO:0007669"/>
    <property type="project" value="UniProtKB-EC"/>
</dbReference>
<evidence type="ECO:0000256" key="1">
    <source>
        <dbReference type="ARBA" id="ARBA00001946"/>
    </source>
</evidence>
<dbReference type="GO" id="GO:0007165">
    <property type="term" value="P:signal transduction"/>
    <property type="evidence" value="ECO:0007669"/>
    <property type="project" value="InterPro"/>
</dbReference>
<feature type="transmembrane region" description="Helical" evidence="5">
    <location>
        <begin position="147"/>
        <end position="166"/>
    </location>
</feature>
<dbReference type="Pfam" id="PF00672">
    <property type="entry name" value="HAMP"/>
    <property type="match status" value="1"/>
</dbReference>
<keyword evidence="4" id="KW-0175">Coiled coil</keyword>
<dbReference type="SUPFAM" id="SSF55785">
    <property type="entry name" value="PYP-like sensor domain (PAS domain)"/>
    <property type="match status" value="1"/>
</dbReference>
<dbReference type="SMART" id="SM00091">
    <property type="entry name" value="PAS"/>
    <property type="match status" value="1"/>
</dbReference>
<protein>
    <recommendedName>
        <fullName evidence="2">diguanylate cyclase</fullName>
        <ecNumber evidence="2">2.7.7.65</ecNumber>
    </recommendedName>
</protein>
<dbReference type="CDD" id="cd06225">
    <property type="entry name" value="HAMP"/>
    <property type="match status" value="1"/>
</dbReference>
<feature type="coiled-coil region" evidence="4">
    <location>
        <begin position="520"/>
        <end position="547"/>
    </location>
</feature>
<dbReference type="NCBIfam" id="TIGR00254">
    <property type="entry name" value="GGDEF"/>
    <property type="match status" value="1"/>
</dbReference>
<dbReference type="InterPro" id="IPR000160">
    <property type="entry name" value="GGDEF_dom"/>
</dbReference>
<dbReference type="CDD" id="cd00130">
    <property type="entry name" value="PAS"/>
    <property type="match status" value="1"/>
</dbReference>
<evidence type="ECO:0000259" key="7">
    <source>
        <dbReference type="PROSITE" id="PS50113"/>
    </source>
</evidence>
<dbReference type="InterPro" id="IPR000700">
    <property type="entry name" value="PAS-assoc_C"/>
</dbReference>
<dbReference type="PROSITE" id="PS50113">
    <property type="entry name" value="PAC"/>
    <property type="match status" value="1"/>
</dbReference>
<dbReference type="EC" id="2.7.7.65" evidence="2"/>
<dbReference type="Gene3D" id="3.30.70.270">
    <property type="match status" value="1"/>
</dbReference>
<feature type="domain" description="HAMP" evidence="8">
    <location>
        <begin position="164"/>
        <end position="216"/>
    </location>
</feature>
<dbReference type="PANTHER" id="PTHR45138:SF9">
    <property type="entry name" value="DIGUANYLATE CYCLASE DGCM-RELATED"/>
    <property type="match status" value="1"/>
</dbReference>
<keyword evidence="5" id="KW-1133">Transmembrane helix</keyword>
<dbReference type="CDD" id="cd01949">
    <property type="entry name" value="GGDEF"/>
    <property type="match status" value="1"/>
</dbReference>
<dbReference type="OrthoDB" id="92309at2"/>
<dbReference type="InterPro" id="IPR050469">
    <property type="entry name" value="Diguanylate_Cyclase"/>
</dbReference>
<dbReference type="PANTHER" id="PTHR45138">
    <property type="entry name" value="REGULATORY COMPONENTS OF SENSORY TRANSDUCTION SYSTEM"/>
    <property type="match status" value="1"/>
</dbReference>
<dbReference type="GO" id="GO:0043709">
    <property type="term" value="P:cell adhesion involved in single-species biofilm formation"/>
    <property type="evidence" value="ECO:0007669"/>
    <property type="project" value="TreeGrafter"/>
</dbReference>
<comment type="catalytic activity">
    <reaction evidence="3">
        <text>2 GTP = 3',3'-c-di-GMP + 2 diphosphate</text>
        <dbReference type="Rhea" id="RHEA:24898"/>
        <dbReference type="ChEBI" id="CHEBI:33019"/>
        <dbReference type="ChEBI" id="CHEBI:37565"/>
        <dbReference type="ChEBI" id="CHEBI:58805"/>
        <dbReference type="EC" id="2.7.7.65"/>
    </reaction>
</comment>